<dbReference type="Gene3D" id="3.40.50.150">
    <property type="entry name" value="Vaccinia Virus protein VP39"/>
    <property type="match status" value="1"/>
</dbReference>
<dbReference type="Proteomes" id="UP000239181">
    <property type="component" value="Unassembled WGS sequence"/>
</dbReference>
<dbReference type="EMBL" id="PDET01000020">
    <property type="protein sequence ID" value="PRD13309.1"/>
    <property type="molecule type" value="Genomic_DNA"/>
</dbReference>
<dbReference type="InterPro" id="IPR029063">
    <property type="entry name" value="SAM-dependent_MTases_sf"/>
</dbReference>
<keyword evidence="1 4" id="KW-0489">Methyltransferase</keyword>
<dbReference type="GO" id="GO:0008757">
    <property type="term" value="F:S-adenosylmethionine-dependent methyltransferase activity"/>
    <property type="evidence" value="ECO:0007669"/>
    <property type="project" value="TreeGrafter"/>
</dbReference>
<dbReference type="PANTHER" id="PTHR10509:SF14">
    <property type="entry name" value="CAFFEOYL-COA O-METHYLTRANSFERASE 3-RELATED"/>
    <property type="match status" value="1"/>
</dbReference>
<dbReference type="PANTHER" id="PTHR10509">
    <property type="entry name" value="O-METHYLTRANSFERASE-RELATED"/>
    <property type="match status" value="1"/>
</dbReference>
<name>A0A2S9I696_9GAMM</name>
<reference evidence="4 5" key="1">
    <citation type="submission" date="2017-10" db="EMBL/GenBank/DDBJ databases">
        <title>Draft genome of two endophytic bacteria isolated from 'guarana' Paullinia cupana (Mart.) Ducke.</title>
        <authorList>
            <person name="Siqueira K.A."/>
            <person name="Liotti R.G."/>
            <person name="Mendes T.A."/>
            <person name="Soares M.A."/>
        </authorList>
    </citation>
    <scope>NUCLEOTIDE SEQUENCE [LARGE SCALE GENOMIC DNA]</scope>
    <source>
        <strain evidence="4 5">342</strain>
    </source>
</reference>
<dbReference type="InterPro" id="IPR002935">
    <property type="entry name" value="SAM_O-MeTrfase"/>
</dbReference>
<dbReference type="Pfam" id="PF01596">
    <property type="entry name" value="Methyltransf_3"/>
    <property type="match status" value="1"/>
</dbReference>
<comment type="caution">
    <text evidence="4">The sequence shown here is derived from an EMBL/GenBank/DDBJ whole genome shotgun (WGS) entry which is preliminary data.</text>
</comment>
<evidence type="ECO:0000256" key="2">
    <source>
        <dbReference type="ARBA" id="ARBA00022679"/>
    </source>
</evidence>
<dbReference type="CDD" id="cd02440">
    <property type="entry name" value="AdoMet_MTases"/>
    <property type="match status" value="1"/>
</dbReference>
<gene>
    <name evidence="4" type="ORF">CQW29_21875</name>
</gene>
<evidence type="ECO:0000313" key="4">
    <source>
        <dbReference type="EMBL" id="PRD13309.1"/>
    </source>
</evidence>
<dbReference type="RefSeq" id="WP_105594861.1">
    <property type="nucleotide sequence ID" value="NZ_PDET01000020.1"/>
</dbReference>
<dbReference type="SUPFAM" id="SSF53335">
    <property type="entry name" value="S-adenosyl-L-methionine-dependent methyltransferases"/>
    <property type="match status" value="1"/>
</dbReference>
<evidence type="ECO:0000313" key="5">
    <source>
        <dbReference type="Proteomes" id="UP000239181"/>
    </source>
</evidence>
<evidence type="ECO:0000256" key="1">
    <source>
        <dbReference type="ARBA" id="ARBA00022603"/>
    </source>
</evidence>
<dbReference type="OrthoDB" id="9799672at2"/>
<dbReference type="InterPro" id="IPR050362">
    <property type="entry name" value="Cation-dep_OMT"/>
</dbReference>
<keyword evidence="3" id="KW-0949">S-adenosyl-L-methionine</keyword>
<keyword evidence="5" id="KW-1185">Reference proteome</keyword>
<dbReference type="PROSITE" id="PS51682">
    <property type="entry name" value="SAM_OMT_I"/>
    <property type="match status" value="1"/>
</dbReference>
<accession>A0A2S9I696</accession>
<proteinExistence type="predicted"/>
<dbReference type="GO" id="GO:0008171">
    <property type="term" value="F:O-methyltransferase activity"/>
    <property type="evidence" value="ECO:0007669"/>
    <property type="project" value="InterPro"/>
</dbReference>
<sequence length="219" mass="23896">MDQQRWAAVDNYLIEQLVPQDEALLAALDANKNAGLPPIDVAPNQGKLLYLFAKMTGARRILEIGTLGGYSTIWLARALPEDGKVITLEYQPRHAEIASHNIRRAGLESKVTILVGAARDTLPTLEGSAPFDMIFIDADKQNNPIYLEWALKYSRSGTVIIGDNVVRSGKITDAEDADPNLQGLREFLSLVGNDDRLEATAVQTVGAKGWDGLAMARVK</sequence>
<dbReference type="GO" id="GO:0032259">
    <property type="term" value="P:methylation"/>
    <property type="evidence" value="ECO:0007669"/>
    <property type="project" value="UniProtKB-KW"/>
</dbReference>
<evidence type="ECO:0000256" key="3">
    <source>
        <dbReference type="ARBA" id="ARBA00022691"/>
    </source>
</evidence>
<dbReference type="AlphaFoldDB" id="A0A2S9I696"/>
<keyword evidence="2 4" id="KW-0808">Transferase</keyword>
<organism evidence="4 5">
    <name type="scientific">Pantoea coffeiphila</name>
    <dbReference type="NCBI Taxonomy" id="1465635"/>
    <lineage>
        <taxon>Bacteria</taxon>
        <taxon>Pseudomonadati</taxon>
        <taxon>Pseudomonadota</taxon>
        <taxon>Gammaproteobacteria</taxon>
        <taxon>Enterobacterales</taxon>
        <taxon>Erwiniaceae</taxon>
        <taxon>Pantoea</taxon>
    </lineage>
</organism>
<protein>
    <submittedName>
        <fullName evidence="4">Methyltransferase</fullName>
    </submittedName>
</protein>